<dbReference type="Proteomes" id="UP000045706">
    <property type="component" value="Unassembled WGS sequence"/>
</dbReference>
<name>A0A0G4LIY3_VERLO</name>
<gene>
    <name evidence="3" type="ORF">BN1708_013265</name>
    <name evidence="2" type="ORF">BN1723_012522</name>
</gene>
<proteinExistence type="predicted"/>
<dbReference type="EMBL" id="CVQI01012447">
    <property type="protein sequence ID" value="CRK21901.1"/>
    <property type="molecule type" value="Genomic_DNA"/>
</dbReference>
<protein>
    <submittedName>
        <fullName evidence="3">Uncharacterized protein</fullName>
    </submittedName>
</protein>
<evidence type="ECO:0000313" key="5">
    <source>
        <dbReference type="Proteomes" id="UP000045706"/>
    </source>
</evidence>
<dbReference type="Proteomes" id="UP000044602">
    <property type="component" value="Unassembled WGS sequence"/>
</dbReference>
<dbReference type="EMBL" id="CVQH01013336">
    <property type="protein sequence ID" value="CRK21997.1"/>
    <property type="molecule type" value="Genomic_DNA"/>
</dbReference>
<evidence type="ECO:0000256" key="1">
    <source>
        <dbReference type="SAM" id="MobiDB-lite"/>
    </source>
</evidence>
<accession>A0A0G4LIY3</accession>
<sequence>MRVRSNLSCSGLIMSTVNIIKYYFHVEGLPKDPNYVRNLVRLAYQTATAKNLYPRAVFIRADVHSTTTINGIYQKDPKGDHITLCFKNEEHMRKGTHIACHGYVTDRNALNFREATDSPEKADSTKKKSNKKPVWPSSDKLQELPEGWYSHLDSK</sequence>
<dbReference type="AlphaFoldDB" id="A0A0G4LIY3"/>
<reference evidence="4 5" key="1">
    <citation type="submission" date="2015-05" db="EMBL/GenBank/DDBJ databases">
        <authorList>
            <person name="Fogelqvist Johan"/>
        </authorList>
    </citation>
    <scope>NUCLEOTIDE SEQUENCE [LARGE SCALE GENOMIC DNA]</scope>
    <source>
        <strain evidence="3">VL1</strain>
        <strain evidence="2">VL2</strain>
    </source>
</reference>
<evidence type="ECO:0000313" key="2">
    <source>
        <dbReference type="EMBL" id="CRK21901.1"/>
    </source>
</evidence>
<keyword evidence="4" id="KW-1185">Reference proteome</keyword>
<organism evidence="3 4">
    <name type="scientific">Verticillium longisporum</name>
    <name type="common">Verticillium dahliae var. longisporum</name>
    <dbReference type="NCBI Taxonomy" id="100787"/>
    <lineage>
        <taxon>Eukaryota</taxon>
        <taxon>Fungi</taxon>
        <taxon>Dikarya</taxon>
        <taxon>Ascomycota</taxon>
        <taxon>Pezizomycotina</taxon>
        <taxon>Sordariomycetes</taxon>
        <taxon>Hypocreomycetidae</taxon>
        <taxon>Glomerellales</taxon>
        <taxon>Plectosphaerellaceae</taxon>
        <taxon>Verticillium</taxon>
    </lineage>
</organism>
<feature type="compositionally biased region" description="Basic and acidic residues" evidence="1">
    <location>
        <begin position="114"/>
        <end position="126"/>
    </location>
</feature>
<evidence type="ECO:0000313" key="3">
    <source>
        <dbReference type="EMBL" id="CRK21997.1"/>
    </source>
</evidence>
<evidence type="ECO:0000313" key="4">
    <source>
        <dbReference type="Proteomes" id="UP000044602"/>
    </source>
</evidence>
<feature type="region of interest" description="Disordered" evidence="1">
    <location>
        <begin position="114"/>
        <end position="140"/>
    </location>
</feature>